<comment type="caution">
    <text evidence="1">The sequence shown here is derived from an EMBL/GenBank/DDBJ whole genome shotgun (WGS) entry which is preliminary data.</text>
</comment>
<dbReference type="PANTHER" id="PTHR31118:SF32">
    <property type="entry name" value="KYNURENINE FORMAMIDASE"/>
    <property type="match status" value="1"/>
</dbReference>
<dbReference type="PANTHER" id="PTHR31118">
    <property type="entry name" value="CYCLASE-LIKE PROTEIN 2"/>
    <property type="match status" value="1"/>
</dbReference>
<dbReference type="SUPFAM" id="SSF102198">
    <property type="entry name" value="Putative cyclase"/>
    <property type="match status" value="1"/>
</dbReference>
<protein>
    <submittedName>
        <fullName evidence="1">Cyclase family protein</fullName>
    </submittedName>
</protein>
<dbReference type="EMBL" id="REFY01000001">
    <property type="protein sequence ID" value="RQG92984.1"/>
    <property type="molecule type" value="Genomic_DNA"/>
</dbReference>
<proteinExistence type="predicted"/>
<dbReference type="RefSeq" id="WP_124176868.1">
    <property type="nucleotide sequence ID" value="NZ_REFY01000001.1"/>
</dbReference>
<reference evidence="1 2" key="1">
    <citation type="submission" date="2018-10" db="EMBL/GenBank/DDBJ databases">
        <title>Natrarchaeobius chitinivorans gen. nov., sp. nov., and Natrarchaeobius haloalkaliphilus sp. nov., alkaliphilic, chitin-utilizing haloarchaea from hypersaline alkaline lakes.</title>
        <authorList>
            <person name="Sorokin D.Y."/>
            <person name="Elcheninov A.G."/>
            <person name="Kostrikina N.A."/>
            <person name="Bale N.J."/>
            <person name="Sinninghe Damste J.S."/>
            <person name="Khijniak T.V."/>
            <person name="Kublanov I.V."/>
            <person name="Toshchakov S.V."/>
        </authorList>
    </citation>
    <scope>NUCLEOTIDE SEQUENCE [LARGE SCALE GENOMIC DNA]</scope>
    <source>
        <strain evidence="1 2">AArcht-Sl</strain>
    </source>
</reference>
<evidence type="ECO:0000313" key="1">
    <source>
        <dbReference type="EMBL" id="RQG92984.1"/>
    </source>
</evidence>
<name>A0A3N6LYN8_9EURY</name>
<dbReference type="AlphaFoldDB" id="A0A3N6LYN8"/>
<keyword evidence="2" id="KW-1185">Reference proteome</keyword>
<dbReference type="Pfam" id="PF04199">
    <property type="entry name" value="Cyclase"/>
    <property type="match status" value="1"/>
</dbReference>
<dbReference type="InterPro" id="IPR007325">
    <property type="entry name" value="KFase/CYL"/>
</dbReference>
<evidence type="ECO:0000313" key="2">
    <source>
        <dbReference type="Proteomes" id="UP000273828"/>
    </source>
</evidence>
<organism evidence="1 2">
    <name type="scientific">Natrarchaeobius halalkaliphilus</name>
    <dbReference type="NCBI Taxonomy" id="1679091"/>
    <lineage>
        <taxon>Archaea</taxon>
        <taxon>Methanobacteriati</taxon>
        <taxon>Methanobacteriota</taxon>
        <taxon>Stenosarchaea group</taxon>
        <taxon>Halobacteria</taxon>
        <taxon>Halobacteriales</taxon>
        <taxon>Natrialbaceae</taxon>
        <taxon>Natrarchaeobius</taxon>
    </lineage>
</organism>
<gene>
    <name evidence="1" type="ORF">EA462_01855</name>
</gene>
<sequence>MYRDLTHPIRTGIQIYPGDPEVSVSPAATVSEDGVAVQEICCGSHTGTHIDAPSHTEPDGTDLDDRPIGEYVFDARFVDIAPCSRRERIEPDAVVPALADDDESPDLLVVRTGFDEHWNTDRYLEHPYLAPETAVALRELGCGVALDTLNPDPTPTANAADDEPDGFPAHRALLGAELPIIENLTSLAGLPDRFRLYAFPLAVQNADGSPIRAVAAVE</sequence>
<dbReference type="Proteomes" id="UP000273828">
    <property type="component" value="Unassembled WGS sequence"/>
</dbReference>
<dbReference type="GO" id="GO:0004061">
    <property type="term" value="F:arylformamidase activity"/>
    <property type="evidence" value="ECO:0007669"/>
    <property type="project" value="InterPro"/>
</dbReference>
<dbReference type="OrthoDB" id="9014at2157"/>
<dbReference type="Gene3D" id="3.50.30.50">
    <property type="entry name" value="Putative cyclase"/>
    <property type="match status" value="1"/>
</dbReference>
<dbReference type="InterPro" id="IPR037175">
    <property type="entry name" value="KFase_sf"/>
</dbReference>
<accession>A0A3N6LYN8</accession>
<dbReference type="GO" id="GO:0019441">
    <property type="term" value="P:L-tryptophan catabolic process to kynurenine"/>
    <property type="evidence" value="ECO:0007669"/>
    <property type="project" value="InterPro"/>
</dbReference>